<dbReference type="EMBL" id="DS990636">
    <property type="protein sequence ID" value="EGC42106.1"/>
    <property type="molecule type" value="Genomic_DNA"/>
</dbReference>
<dbReference type="AlphaFoldDB" id="F0U5B5"/>
<sequence>MLGALAAKALPSVDADRPRSPGKAIVAPPPLWSLLQCLRSSKPFTDSKARSGSLVAPQRLNHPIVPLSGAVFKAKPPQTYPFPDIPTIDGGHTAQNP</sequence>
<evidence type="ECO:0000313" key="2">
    <source>
        <dbReference type="EMBL" id="EGC42106.1"/>
    </source>
</evidence>
<reference evidence="3" key="1">
    <citation type="submission" date="2008-07" db="EMBL/GenBank/DDBJ databases">
        <title>Annotation of Ajellomyces capsulatus strain H88.</title>
        <authorList>
            <person name="Champion M."/>
            <person name="Cuomo C."/>
            <person name="Ma L.-J."/>
            <person name="Henn M.R."/>
            <person name="Sil A."/>
            <person name="Goldman B."/>
            <person name="Young S.K."/>
            <person name="Kodira C.D."/>
            <person name="Zeng Q."/>
            <person name="Koehrsen M."/>
            <person name="Alvarado L."/>
            <person name="Berlin A."/>
            <person name="Borenstein D."/>
            <person name="Chen Z."/>
            <person name="Engels R."/>
            <person name="Freedman E."/>
            <person name="Gellesch M."/>
            <person name="Goldberg J."/>
            <person name="Griggs A."/>
            <person name="Gujja S."/>
            <person name="Heiman D."/>
            <person name="Hepburn T."/>
            <person name="Howarth C."/>
            <person name="Jen D."/>
            <person name="Larson L."/>
            <person name="Lewis B."/>
            <person name="Mehta T."/>
            <person name="Park D."/>
            <person name="Pearson M."/>
            <person name="Roberts A."/>
            <person name="Saif S."/>
            <person name="Shea T."/>
            <person name="Shenoy N."/>
            <person name="Sisk P."/>
            <person name="Stolte C."/>
            <person name="Sykes S."/>
            <person name="Walk T."/>
            <person name="White J."/>
            <person name="Yandava C."/>
            <person name="Klein B."/>
            <person name="McEwen J.G."/>
            <person name="Puccia R."/>
            <person name="Goldman G.H."/>
            <person name="Felipe M.S."/>
            <person name="Nino-Vega G."/>
            <person name="San-Blas G."/>
            <person name="Taylor J."/>
            <person name="Mendoza L."/>
            <person name="Galagan J."/>
            <person name="Nusbaum C."/>
            <person name="Birren B."/>
        </authorList>
    </citation>
    <scope>NUCLEOTIDE SEQUENCE [LARGE SCALE GENOMIC DNA]</scope>
    <source>
        <strain evidence="3">H88</strain>
    </source>
</reference>
<accession>F0U5B5</accession>
<organism evidence="3">
    <name type="scientific">Ajellomyces capsulatus (strain H88)</name>
    <name type="common">Darling's disease fungus</name>
    <name type="synonym">Histoplasma capsulatum</name>
    <dbReference type="NCBI Taxonomy" id="544711"/>
    <lineage>
        <taxon>Eukaryota</taxon>
        <taxon>Fungi</taxon>
        <taxon>Dikarya</taxon>
        <taxon>Ascomycota</taxon>
        <taxon>Pezizomycotina</taxon>
        <taxon>Eurotiomycetes</taxon>
        <taxon>Eurotiomycetidae</taxon>
        <taxon>Onygenales</taxon>
        <taxon>Ajellomycetaceae</taxon>
        <taxon>Histoplasma</taxon>
    </lineage>
</organism>
<evidence type="ECO:0000256" key="1">
    <source>
        <dbReference type="SAM" id="MobiDB-lite"/>
    </source>
</evidence>
<proteinExistence type="predicted"/>
<name>F0U5B5_AJEC8</name>
<dbReference type="Proteomes" id="UP000008142">
    <property type="component" value="Unassembled WGS sequence"/>
</dbReference>
<protein>
    <submittedName>
        <fullName evidence="2">Predicted protein</fullName>
    </submittedName>
</protein>
<feature type="region of interest" description="Disordered" evidence="1">
    <location>
        <begin position="1"/>
        <end position="25"/>
    </location>
</feature>
<dbReference type="HOGENOM" id="CLU_2346177_0_0_1"/>
<evidence type="ECO:0000313" key="3">
    <source>
        <dbReference type="Proteomes" id="UP000008142"/>
    </source>
</evidence>
<gene>
    <name evidence="2" type="ORF">HCEG_01468</name>
</gene>